<keyword evidence="6 13" id="KW-0378">Hydrolase</keyword>
<dbReference type="GO" id="GO:0006508">
    <property type="term" value="P:proteolysis"/>
    <property type="evidence" value="ECO:0007669"/>
    <property type="project" value="UniProtKB-KW"/>
</dbReference>
<dbReference type="InterPro" id="IPR050344">
    <property type="entry name" value="Peptidase_M1_aminopeptidases"/>
</dbReference>
<dbReference type="SUPFAM" id="SSF55486">
    <property type="entry name" value="Metalloproteases ('zincins'), catalytic domain"/>
    <property type="match status" value="1"/>
</dbReference>
<comment type="subcellular location">
    <subcellularLocation>
        <location evidence="1">Microsome membrane</location>
        <topology evidence="1">Peripheral membrane protein</topology>
    </subcellularLocation>
</comment>
<dbReference type="Proteomes" id="UP000241394">
    <property type="component" value="Chromosome LG11"/>
</dbReference>
<evidence type="ECO:0000259" key="14">
    <source>
        <dbReference type="Pfam" id="PF01433"/>
    </source>
</evidence>
<dbReference type="CDD" id="cd09601">
    <property type="entry name" value="M1_APN-Q_like"/>
    <property type="match status" value="1"/>
</dbReference>
<evidence type="ECO:0000256" key="5">
    <source>
        <dbReference type="ARBA" id="ARBA00022723"/>
    </source>
</evidence>
<dbReference type="Gene3D" id="1.10.390.10">
    <property type="entry name" value="Neutral Protease Domain 2"/>
    <property type="match status" value="1"/>
</dbReference>
<name>A0A2R6QYW1_ACTCC</name>
<dbReference type="Gene3D" id="2.60.40.1910">
    <property type="match status" value="1"/>
</dbReference>
<dbReference type="Pfam" id="PF17900">
    <property type="entry name" value="Peptidase_M1_N"/>
    <property type="match status" value="1"/>
</dbReference>
<dbReference type="GO" id="GO:0016020">
    <property type="term" value="C:membrane"/>
    <property type="evidence" value="ECO:0007669"/>
    <property type="project" value="TreeGrafter"/>
</dbReference>
<evidence type="ECO:0000256" key="4">
    <source>
        <dbReference type="ARBA" id="ARBA00022670"/>
    </source>
</evidence>
<dbReference type="FunFam" id="1.25.50.20:FF:000002">
    <property type="entry name" value="Aminopeptidase"/>
    <property type="match status" value="1"/>
</dbReference>
<dbReference type="GO" id="GO:0070006">
    <property type="term" value="F:metalloaminopeptidase activity"/>
    <property type="evidence" value="ECO:0007669"/>
    <property type="project" value="TreeGrafter"/>
</dbReference>
<dbReference type="InterPro" id="IPR014782">
    <property type="entry name" value="Peptidase_M1_dom"/>
</dbReference>
<dbReference type="Pfam" id="PF01433">
    <property type="entry name" value="Peptidase_M1"/>
    <property type="match status" value="1"/>
</dbReference>
<dbReference type="InterPro" id="IPR001930">
    <property type="entry name" value="Peptidase_M1"/>
</dbReference>
<evidence type="ECO:0000256" key="11">
    <source>
        <dbReference type="PIRSR" id="PIRSR634016-3"/>
    </source>
</evidence>
<comment type="cofactor">
    <cofactor evidence="11 13">
        <name>Zn(2+)</name>
        <dbReference type="ChEBI" id="CHEBI:29105"/>
    </cofactor>
    <text evidence="11 13">Binds 1 zinc ion per subunit.</text>
</comment>
<dbReference type="InterPro" id="IPR027268">
    <property type="entry name" value="Peptidase_M4/M1_CTD_sf"/>
</dbReference>
<feature type="binding site" evidence="11">
    <location>
        <position position="180"/>
    </location>
    <ligand>
        <name>Zn(2+)</name>
        <dbReference type="ChEBI" id="CHEBI:29105"/>
        <note>catalytic</note>
    </ligand>
</feature>
<feature type="domain" description="Peptidase M1 membrane alanine aminopeptidase" evidence="14">
    <location>
        <begin position="104"/>
        <end position="320"/>
    </location>
</feature>
<reference evidence="17 18" key="1">
    <citation type="submission" date="2017-07" db="EMBL/GenBank/DDBJ databases">
        <title>An improved, manually edited Actinidia chinensis var. chinensis (kiwifruit) genome highlights the challenges associated with draft genomes and gene prediction in plants.</title>
        <authorList>
            <person name="Pilkington S."/>
            <person name="Crowhurst R."/>
            <person name="Hilario E."/>
            <person name="Nardozza S."/>
            <person name="Fraser L."/>
            <person name="Peng Y."/>
            <person name="Gunaseelan K."/>
            <person name="Simpson R."/>
            <person name="Tahir J."/>
            <person name="Deroles S."/>
            <person name="Templeton K."/>
            <person name="Luo Z."/>
            <person name="Davy M."/>
            <person name="Cheng C."/>
            <person name="Mcneilage M."/>
            <person name="Scaglione D."/>
            <person name="Liu Y."/>
            <person name="Zhang Q."/>
            <person name="Datson P."/>
            <person name="De Silva N."/>
            <person name="Gardiner S."/>
            <person name="Bassett H."/>
            <person name="Chagne D."/>
            <person name="Mccallum J."/>
            <person name="Dzierzon H."/>
            <person name="Deng C."/>
            <person name="Wang Y.-Y."/>
            <person name="Barron N."/>
            <person name="Manako K."/>
            <person name="Bowen J."/>
            <person name="Foster T."/>
            <person name="Erridge Z."/>
            <person name="Tiffin H."/>
            <person name="Waite C."/>
            <person name="Davies K."/>
            <person name="Grierson E."/>
            <person name="Laing W."/>
            <person name="Kirk R."/>
            <person name="Chen X."/>
            <person name="Wood M."/>
            <person name="Montefiori M."/>
            <person name="Brummell D."/>
            <person name="Schwinn K."/>
            <person name="Catanach A."/>
            <person name="Fullerton C."/>
            <person name="Li D."/>
            <person name="Meiyalaghan S."/>
            <person name="Nieuwenhuizen N."/>
            <person name="Read N."/>
            <person name="Prakash R."/>
            <person name="Hunter D."/>
            <person name="Zhang H."/>
            <person name="Mckenzie M."/>
            <person name="Knabel M."/>
            <person name="Harris A."/>
            <person name="Allan A."/>
            <person name="Chen A."/>
            <person name="Janssen B."/>
            <person name="Plunkett B."/>
            <person name="Dwamena C."/>
            <person name="Voogd C."/>
            <person name="Leif D."/>
            <person name="Lafferty D."/>
            <person name="Souleyre E."/>
            <person name="Varkonyi-Gasic E."/>
            <person name="Gambi F."/>
            <person name="Hanley J."/>
            <person name="Yao J.-L."/>
            <person name="Cheung J."/>
            <person name="David K."/>
            <person name="Warren B."/>
            <person name="Marsh K."/>
            <person name="Snowden K."/>
            <person name="Lin-Wang K."/>
            <person name="Brian L."/>
            <person name="Martinez-Sanchez M."/>
            <person name="Wang M."/>
            <person name="Ileperuma N."/>
            <person name="Macnee N."/>
            <person name="Campin R."/>
            <person name="Mcatee P."/>
            <person name="Drummond R."/>
            <person name="Espley R."/>
            <person name="Ireland H."/>
            <person name="Wu R."/>
            <person name="Atkinson R."/>
            <person name="Karunairetnam S."/>
            <person name="Bulley S."/>
            <person name="Chunkath S."/>
            <person name="Hanley Z."/>
            <person name="Storey R."/>
            <person name="Thrimawithana A."/>
            <person name="Thomson S."/>
            <person name="David C."/>
            <person name="Testolin R."/>
        </authorList>
    </citation>
    <scope>NUCLEOTIDE SEQUENCE [LARGE SCALE GENOMIC DNA]</scope>
    <source>
        <strain evidence="18">cv. Red5</strain>
        <tissue evidence="17">Young leaf</tissue>
    </source>
</reference>
<dbReference type="FunFam" id="1.10.390.10:FF:000001">
    <property type="entry name" value="Aminopeptidase"/>
    <property type="match status" value="1"/>
</dbReference>
<feature type="active site" description="Proton acceptor" evidence="10">
    <location>
        <position position="177"/>
    </location>
</feature>
<dbReference type="OrthoDB" id="10031169at2759"/>
<evidence type="ECO:0000256" key="8">
    <source>
        <dbReference type="ARBA" id="ARBA00022848"/>
    </source>
</evidence>
<dbReference type="InParanoid" id="A0A2R6QYW1"/>
<dbReference type="GO" id="GO:0043171">
    <property type="term" value="P:peptide catabolic process"/>
    <property type="evidence" value="ECO:0007669"/>
    <property type="project" value="TreeGrafter"/>
</dbReference>
<accession>A0A2R6QYW1</accession>
<keyword evidence="3 13" id="KW-0031">Aminopeptidase</keyword>
<dbReference type="GO" id="GO:0008270">
    <property type="term" value="F:zinc ion binding"/>
    <property type="evidence" value="ECO:0007669"/>
    <property type="project" value="UniProtKB-UniRule"/>
</dbReference>
<keyword evidence="9 13" id="KW-0482">Metalloprotease</keyword>
<proteinExistence type="inferred from homology"/>
<dbReference type="STRING" id="1590841.A0A2R6QYW1"/>
<evidence type="ECO:0000256" key="6">
    <source>
        <dbReference type="ARBA" id="ARBA00022801"/>
    </source>
</evidence>
<dbReference type="FunFam" id="2.60.40.1910:FF:000007">
    <property type="entry name" value="Aminopeptidase"/>
    <property type="match status" value="1"/>
</dbReference>
<comment type="similarity">
    <text evidence="2 13">Belongs to the peptidase M1 family.</text>
</comment>
<evidence type="ECO:0000313" key="18">
    <source>
        <dbReference type="Proteomes" id="UP000241394"/>
    </source>
</evidence>
<evidence type="ECO:0000256" key="10">
    <source>
        <dbReference type="PIRSR" id="PIRSR634016-1"/>
    </source>
</evidence>
<dbReference type="GO" id="GO:0005737">
    <property type="term" value="C:cytoplasm"/>
    <property type="evidence" value="ECO:0007669"/>
    <property type="project" value="TreeGrafter"/>
</dbReference>
<dbReference type="SUPFAM" id="SSF63737">
    <property type="entry name" value="Leukotriene A4 hydrolase N-terminal domain"/>
    <property type="match status" value="1"/>
</dbReference>
<dbReference type="Gramene" id="PSS17580">
    <property type="protein sequence ID" value="PSS17580"/>
    <property type="gene ID" value="CEY00_Acc12366"/>
</dbReference>
<dbReference type="InterPro" id="IPR042097">
    <property type="entry name" value="Aminopeptidase_N-like_N_sf"/>
</dbReference>
<keyword evidence="8" id="KW-0256">Endoplasmic reticulum</keyword>
<feature type="site" description="Transition state stabilizer" evidence="12">
    <location>
        <position position="261"/>
    </location>
</feature>
<keyword evidence="8" id="KW-0492">Microsome</keyword>
<dbReference type="AlphaFoldDB" id="A0A2R6QYW1"/>
<evidence type="ECO:0000256" key="3">
    <source>
        <dbReference type="ARBA" id="ARBA00022438"/>
    </source>
</evidence>
<evidence type="ECO:0000256" key="12">
    <source>
        <dbReference type="PIRSR" id="PIRSR634016-4"/>
    </source>
</evidence>
<reference evidence="18" key="2">
    <citation type="journal article" date="2018" name="BMC Genomics">
        <title>A manually annotated Actinidia chinensis var. chinensis (kiwifruit) genome highlights the challenges associated with draft genomes and gene prediction in plants.</title>
        <authorList>
            <person name="Pilkington S.M."/>
            <person name="Crowhurst R."/>
            <person name="Hilario E."/>
            <person name="Nardozza S."/>
            <person name="Fraser L."/>
            <person name="Peng Y."/>
            <person name="Gunaseelan K."/>
            <person name="Simpson R."/>
            <person name="Tahir J."/>
            <person name="Deroles S.C."/>
            <person name="Templeton K."/>
            <person name="Luo Z."/>
            <person name="Davy M."/>
            <person name="Cheng C."/>
            <person name="McNeilage M."/>
            <person name="Scaglione D."/>
            <person name="Liu Y."/>
            <person name="Zhang Q."/>
            <person name="Datson P."/>
            <person name="De Silva N."/>
            <person name="Gardiner S.E."/>
            <person name="Bassett H."/>
            <person name="Chagne D."/>
            <person name="McCallum J."/>
            <person name="Dzierzon H."/>
            <person name="Deng C."/>
            <person name="Wang Y.Y."/>
            <person name="Barron L."/>
            <person name="Manako K."/>
            <person name="Bowen J."/>
            <person name="Foster T.M."/>
            <person name="Erridge Z.A."/>
            <person name="Tiffin H."/>
            <person name="Waite C.N."/>
            <person name="Davies K.M."/>
            <person name="Grierson E.P."/>
            <person name="Laing W.A."/>
            <person name="Kirk R."/>
            <person name="Chen X."/>
            <person name="Wood M."/>
            <person name="Montefiori M."/>
            <person name="Brummell D.A."/>
            <person name="Schwinn K.E."/>
            <person name="Catanach A."/>
            <person name="Fullerton C."/>
            <person name="Li D."/>
            <person name="Meiyalaghan S."/>
            <person name="Nieuwenhuizen N."/>
            <person name="Read N."/>
            <person name="Prakash R."/>
            <person name="Hunter D."/>
            <person name="Zhang H."/>
            <person name="McKenzie M."/>
            <person name="Knabel M."/>
            <person name="Harris A."/>
            <person name="Allan A.C."/>
            <person name="Gleave A."/>
            <person name="Chen A."/>
            <person name="Janssen B.J."/>
            <person name="Plunkett B."/>
            <person name="Ampomah-Dwamena C."/>
            <person name="Voogd C."/>
            <person name="Leif D."/>
            <person name="Lafferty D."/>
            <person name="Souleyre E.J.F."/>
            <person name="Varkonyi-Gasic E."/>
            <person name="Gambi F."/>
            <person name="Hanley J."/>
            <person name="Yao J.L."/>
            <person name="Cheung J."/>
            <person name="David K.M."/>
            <person name="Warren B."/>
            <person name="Marsh K."/>
            <person name="Snowden K.C."/>
            <person name="Lin-Wang K."/>
            <person name="Brian L."/>
            <person name="Martinez-Sanchez M."/>
            <person name="Wang M."/>
            <person name="Ileperuma N."/>
            <person name="Macnee N."/>
            <person name="Campin R."/>
            <person name="McAtee P."/>
            <person name="Drummond R.S.M."/>
            <person name="Espley R.V."/>
            <person name="Ireland H.S."/>
            <person name="Wu R."/>
            <person name="Atkinson R.G."/>
            <person name="Karunairetnam S."/>
            <person name="Bulley S."/>
            <person name="Chunkath S."/>
            <person name="Hanley Z."/>
            <person name="Storey R."/>
            <person name="Thrimawithana A.H."/>
            <person name="Thomson S."/>
            <person name="David C."/>
            <person name="Testolin R."/>
            <person name="Huang H."/>
            <person name="Hellens R.P."/>
            <person name="Schaffer R.J."/>
        </authorList>
    </citation>
    <scope>NUCLEOTIDE SEQUENCE [LARGE SCALE GENOMIC DNA]</scope>
    <source>
        <strain evidence="18">cv. Red5</strain>
    </source>
</reference>
<dbReference type="GO" id="GO:0042277">
    <property type="term" value="F:peptide binding"/>
    <property type="evidence" value="ECO:0007669"/>
    <property type="project" value="TreeGrafter"/>
</dbReference>
<comment type="caution">
    <text evidence="17">The sequence shown here is derived from an EMBL/GenBank/DDBJ whole genome shotgun (WGS) entry which is preliminary data.</text>
</comment>
<organism evidence="17 18">
    <name type="scientific">Actinidia chinensis var. chinensis</name>
    <name type="common">Chinese soft-hair kiwi</name>
    <dbReference type="NCBI Taxonomy" id="1590841"/>
    <lineage>
        <taxon>Eukaryota</taxon>
        <taxon>Viridiplantae</taxon>
        <taxon>Streptophyta</taxon>
        <taxon>Embryophyta</taxon>
        <taxon>Tracheophyta</taxon>
        <taxon>Spermatophyta</taxon>
        <taxon>Magnoliopsida</taxon>
        <taxon>eudicotyledons</taxon>
        <taxon>Gunneridae</taxon>
        <taxon>Pentapetalae</taxon>
        <taxon>asterids</taxon>
        <taxon>Ericales</taxon>
        <taxon>Actinidiaceae</taxon>
        <taxon>Actinidia</taxon>
    </lineage>
</organism>
<dbReference type="InterPro" id="IPR034016">
    <property type="entry name" value="M1_APN-typ"/>
</dbReference>
<sequence length="747" mass="84672">MAVTQFEPADARRCFPCWDEPACKATFKIALEVPSEVVALSNMPVVEEKLNGNIKTVHYQESPIMSTYLVAVAIGLFDYIEDLTSDGIKVRVYCQVSKANQGKFALDVAVKTLDLYKKYFAVPYSLPKLDMVAIPDFAAGAMENYGLVTYRETALLYDEKHSAASNKQTVATVVAHELAHQWFGNLVTMEWWTHLWLNEGFATWVSYLATDSLFPEWKIWTQFLDESTEGLRLDGLAESHPIEVEINHACEIDEIFDAISYRKGASVIRMLQSYLGPECFQRALASYIKKYACSNAKTEDLWAVLEDESGEPVSKLMNSWTKQKGYPVVTVRVKDQKLEFDQSQFLLSDSHGDGQWIVPITLCCCSYDARKNFLLQAKSESLDTREFLGCSISQGCLKETGAWIKINVDQTGFYRVKYDDELAGRLRYAIEAKFLSATDRFGILDDSYALCMACQQPLASLLSLMCAYREELEYTVLSNLITISYKIARIAADATPELLGYIEQFFINLFQYPAEKLGWDPKQGESHLDAMLRGELLAALVHFGHDIAQDEARRRFDVFLDDRHTALLSPDIRRVAYVAVMQNVSSSSRSGYESLLKIYRETDQSQEKTRILGSLASCPDPDIVLEVLNFVLSSEVRSQDAIFGVHVGTKGRETAWKWLKDNWDHISKTWGSGFLITQFVSAVVSPFSSYEKAKEVEDFFASRAKPSIARTLKQSLERVNINAKWVQSIQNERHLPDVVLELAYRKY</sequence>
<feature type="binding site" evidence="11">
    <location>
        <position position="199"/>
    </location>
    <ligand>
        <name>Zn(2+)</name>
        <dbReference type="ChEBI" id="CHEBI:29105"/>
        <note>catalytic</note>
    </ligand>
</feature>
<dbReference type="GO" id="GO:0005615">
    <property type="term" value="C:extracellular space"/>
    <property type="evidence" value="ECO:0007669"/>
    <property type="project" value="TreeGrafter"/>
</dbReference>
<keyword evidence="4 13" id="KW-0645">Protease</keyword>
<dbReference type="PANTHER" id="PTHR11533:SF174">
    <property type="entry name" value="PUROMYCIN-SENSITIVE AMINOPEPTIDASE-RELATED"/>
    <property type="match status" value="1"/>
</dbReference>
<evidence type="ECO:0000256" key="13">
    <source>
        <dbReference type="RuleBase" id="RU364040"/>
    </source>
</evidence>
<dbReference type="Gene3D" id="1.25.50.20">
    <property type="match status" value="1"/>
</dbReference>
<feature type="domain" description="Aminopeptidase N-like N-terminal" evidence="16">
    <location>
        <begin position="1"/>
        <end position="69"/>
    </location>
</feature>
<dbReference type="InterPro" id="IPR045357">
    <property type="entry name" value="Aminopeptidase_N-like_N"/>
</dbReference>
<keyword evidence="5 11" id="KW-0479">Metal-binding</keyword>
<dbReference type="EC" id="3.4.11.-" evidence="13"/>
<dbReference type="FunCoup" id="A0A2R6QYW1">
    <property type="interactions" value="4807"/>
</dbReference>
<dbReference type="InterPro" id="IPR024571">
    <property type="entry name" value="ERAP1-like_C_dom"/>
</dbReference>
<keyword evidence="18" id="KW-1185">Reference proteome</keyword>
<evidence type="ECO:0000259" key="15">
    <source>
        <dbReference type="Pfam" id="PF11838"/>
    </source>
</evidence>
<dbReference type="PANTHER" id="PTHR11533">
    <property type="entry name" value="PROTEASE M1 ZINC METALLOPROTEASE"/>
    <property type="match status" value="1"/>
</dbReference>
<evidence type="ECO:0000256" key="9">
    <source>
        <dbReference type="ARBA" id="ARBA00023049"/>
    </source>
</evidence>
<evidence type="ECO:0000256" key="7">
    <source>
        <dbReference type="ARBA" id="ARBA00022833"/>
    </source>
</evidence>
<dbReference type="Pfam" id="PF11838">
    <property type="entry name" value="ERAP1_C"/>
    <property type="match status" value="1"/>
</dbReference>
<dbReference type="Gene3D" id="2.60.40.1730">
    <property type="entry name" value="tricorn interacting facor f3 domain"/>
    <property type="match status" value="1"/>
</dbReference>
<gene>
    <name evidence="17" type="ORF">CEY00_Acc12366</name>
</gene>
<evidence type="ECO:0000259" key="16">
    <source>
        <dbReference type="Pfam" id="PF17900"/>
    </source>
</evidence>
<feature type="domain" description="ERAP1-like C-terminal" evidence="15">
    <location>
        <begin position="403"/>
        <end position="720"/>
    </location>
</feature>
<dbReference type="OMA" id="YVEDRTS"/>
<evidence type="ECO:0000256" key="1">
    <source>
        <dbReference type="ARBA" id="ARBA00004174"/>
    </source>
</evidence>
<keyword evidence="7 11" id="KW-0862">Zinc</keyword>
<evidence type="ECO:0000256" key="2">
    <source>
        <dbReference type="ARBA" id="ARBA00010136"/>
    </source>
</evidence>
<protein>
    <recommendedName>
        <fullName evidence="13">Aminopeptidase</fullName>
        <ecNumber evidence="13">3.4.11.-</ecNumber>
    </recommendedName>
</protein>
<dbReference type="EMBL" id="NKQK01000011">
    <property type="protein sequence ID" value="PSS17580.1"/>
    <property type="molecule type" value="Genomic_DNA"/>
</dbReference>
<evidence type="ECO:0000313" key="17">
    <source>
        <dbReference type="EMBL" id="PSS17580.1"/>
    </source>
</evidence>
<dbReference type="PRINTS" id="PR00756">
    <property type="entry name" value="ALADIPTASE"/>
</dbReference>
<feature type="binding site" evidence="11">
    <location>
        <position position="176"/>
    </location>
    <ligand>
        <name>Zn(2+)</name>
        <dbReference type="ChEBI" id="CHEBI:29105"/>
        <note>catalytic</note>
    </ligand>
</feature>